<dbReference type="Gene3D" id="3.40.630.20">
    <property type="entry name" value="Peptidase C15, pyroglutamyl peptidase I-like"/>
    <property type="match status" value="1"/>
</dbReference>
<dbReference type="BioCyc" id="SESP1179773:BN6_RS40710-MONOMER"/>
<dbReference type="Pfam" id="PF01470">
    <property type="entry name" value="Peptidase_C15"/>
    <property type="match status" value="1"/>
</dbReference>
<dbReference type="PATRIC" id="fig|1179773.3.peg.8480"/>
<evidence type="ECO:0000256" key="1">
    <source>
        <dbReference type="ARBA" id="ARBA00006641"/>
    </source>
</evidence>
<evidence type="ECO:0000313" key="7">
    <source>
        <dbReference type="Proteomes" id="UP000006281"/>
    </source>
</evidence>
<comment type="similarity">
    <text evidence="1">Belongs to the peptidase C15 family.</text>
</comment>
<dbReference type="HOGENOM" id="CLU_048887_1_0_11"/>
<evidence type="ECO:0000256" key="5">
    <source>
        <dbReference type="SAM" id="SignalP"/>
    </source>
</evidence>
<sequence>MRLRWVTALVAGLVLGGLPGVASAEVEPCFDGRLPVTVEERRLDDAPTPGLPAVGPELVRVGGLADEVGRVVGELCAAPAGRAEQVVSAGGRALWRAAVERARRDTAWDSYDDRPLYWARLQLTRAVRQWAVALAPGKRERLVRRLDLAARGVADVGFRAPGRRVLVTGFDPFQLTGTSVRRSNPAGAAALRLDGRVIDTAAGKVVVEAAVLPVLWGAFDEGIVERVYGPAFAEQRPAAVVTISQGRPGRFDVERWAARWRGGSPDNNDVGARGPVPDARGWPQPALEFIETSLPVRKMVDAGTAPYPVHFNRSFCEWPVGTPGAGTPSCRTDEPTPGAAAAVGSGGDYLSNESMYRANRVRLGLGATGVLGGHLHTPVLGQPADPTALTDAAFEAERRRIVDQVTALVAVV</sequence>
<dbReference type="eggNOG" id="COG2039">
    <property type="taxonomic scope" value="Bacteria"/>
</dbReference>
<organism evidence="6 7">
    <name type="scientific">Saccharothrix espanaensis (strain ATCC 51144 / DSM 44229 / JCM 9112 / NBRC 15066 / NRRL 15764)</name>
    <dbReference type="NCBI Taxonomy" id="1179773"/>
    <lineage>
        <taxon>Bacteria</taxon>
        <taxon>Bacillati</taxon>
        <taxon>Actinomycetota</taxon>
        <taxon>Actinomycetes</taxon>
        <taxon>Pseudonocardiales</taxon>
        <taxon>Pseudonocardiaceae</taxon>
        <taxon>Saccharothrix</taxon>
    </lineage>
</organism>
<dbReference type="GO" id="GO:0008234">
    <property type="term" value="F:cysteine-type peptidase activity"/>
    <property type="evidence" value="ECO:0007669"/>
    <property type="project" value="UniProtKB-KW"/>
</dbReference>
<evidence type="ECO:0000313" key="6">
    <source>
        <dbReference type="EMBL" id="CCH35614.1"/>
    </source>
</evidence>
<evidence type="ECO:0008006" key="8">
    <source>
        <dbReference type="Google" id="ProtNLM"/>
    </source>
</evidence>
<dbReference type="Proteomes" id="UP000006281">
    <property type="component" value="Chromosome"/>
</dbReference>
<gene>
    <name evidence="6" type="ordered locus">BN6_83990</name>
</gene>
<dbReference type="AlphaFoldDB" id="K0KFT6"/>
<keyword evidence="5" id="KW-0732">Signal</keyword>
<feature type="chain" id="PRO_5003834275" description="Secreted protein" evidence="5">
    <location>
        <begin position="25"/>
        <end position="412"/>
    </location>
</feature>
<dbReference type="OrthoDB" id="4555199at2"/>
<dbReference type="InterPro" id="IPR016125">
    <property type="entry name" value="Peptidase_C15-like"/>
</dbReference>
<evidence type="ECO:0000256" key="3">
    <source>
        <dbReference type="ARBA" id="ARBA00022801"/>
    </source>
</evidence>
<dbReference type="SUPFAM" id="SSF53182">
    <property type="entry name" value="Pyrrolidone carboxyl peptidase (pyroglutamate aminopeptidase)"/>
    <property type="match status" value="1"/>
</dbReference>
<keyword evidence="2" id="KW-0645">Protease</keyword>
<protein>
    <recommendedName>
        <fullName evidence="8">Secreted protein</fullName>
    </recommendedName>
</protein>
<dbReference type="KEGG" id="sesp:BN6_83990"/>
<proteinExistence type="inferred from homology"/>
<feature type="signal peptide" evidence="5">
    <location>
        <begin position="1"/>
        <end position="24"/>
    </location>
</feature>
<evidence type="ECO:0000256" key="4">
    <source>
        <dbReference type="ARBA" id="ARBA00022807"/>
    </source>
</evidence>
<keyword evidence="7" id="KW-1185">Reference proteome</keyword>
<accession>K0KFT6</accession>
<dbReference type="STRING" id="1179773.BN6_83990"/>
<dbReference type="GO" id="GO:0006508">
    <property type="term" value="P:proteolysis"/>
    <property type="evidence" value="ECO:0007669"/>
    <property type="project" value="UniProtKB-KW"/>
</dbReference>
<keyword evidence="3" id="KW-0378">Hydrolase</keyword>
<reference evidence="6 7" key="1">
    <citation type="journal article" date="2012" name="BMC Genomics">
        <title>Complete genome sequence of Saccharothrix espanaensis DSM 44229T and comparison to the other completely sequenced Pseudonocardiaceae.</title>
        <authorList>
            <person name="Strobel T."/>
            <person name="Al-Dilaimi A."/>
            <person name="Blom J."/>
            <person name="Gessner A."/>
            <person name="Kalinowski J."/>
            <person name="Luzhetska M."/>
            <person name="Puhler A."/>
            <person name="Szczepanowski R."/>
            <person name="Bechthold A."/>
            <person name="Ruckert C."/>
        </authorList>
    </citation>
    <scope>NUCLEOTIDE SEQUENCE [LARGE SCALE GENOMIC DNA]</scope>
    <source>
        <strain evidence="7">ATCC 51144 / DSM 44229 / JCM 9112 / NBRC 15066 / NRRL 15764</strain>
    </source>
</reference>
<keyword evidence="4" id="KW-0788">Thiol protease</keyword>
<dbReference type="EMBL" id="HE804045">
    <property type="protein sequence ID" value="CCH35614.1"/>
    <property type="molecule type" value="Genomic_DNA"/>
</dbReference>
<name>K0KFT6_SACES</name>
<dbReference type="RefSeq" id="WP_015105721.1">
    <property type="nucleotide sequence ID" value="NC_019673.1"/>
</dbReference>
<dbReference type="InterPro" id="IPR036440">
    <property type="entry name" value="Peptidase_C15-like_sf"/>
</dbReference>
<evidence type="ECO:0000256" key="2">
    <source>
        <dbReference type="ARBA" id="ARBA00022670"/>
    </source>
</evidence>